<feature type="domain" description="Luciferase-like" evidence="2">
    <location>
        <begin position="12"/>
        <end position="266"/>
    </location>
</feature>
<sequence length="288" mass="31079">MRIGLFVEDMGKTIEEYFAEVKAAAQAGIRAVWLGERLSWDPLTLLAITSREVPDIALGTAVVRTYPHHPLALAAQALTVGNRLVLGLGPSHQPLIEGQYGYDYTKPVRHMREYLTALIPLLHGESVDYQGETLKAHGQITAPGSQPPPVLISALGPQMLKLAAELTDGTITVWAGPKTIGDYFVPTLQKAGKGTKVVAIVTVSVTDDPDAARESLNQTYAPARDLPSYRRVLDREGVDNIGDTVIAGSEEQVAQELQRYRDAGATEIIAVTVGDHQRAINLLGELTS</sequence>
<dbReference type="RefSeq" id="WP_084424877.1">
    <property type="nucleotide sequence ID" value="NZ_FWXV01000001.1"/>
</dbReference>
<dbReference type="InterPro" id="IPR019910">
    <property type="entry name" value="Lucif-like_OxRdtase_MSMEG_4879"/>
</dbReference>
<dbReference type="Pfam" id="PF00296">
    <property type="entry name" value="Bac_luciferase"/>
    <property type="match status" value="1"/>
</dbReference>
<dbReference type="PANTHER" id="PTHR43244:SF1">
    <property type="entry name" value="5,10-METHYLENETETRAHYDROMETHANOPTERIN REDUCTASE"/>
    <property type="match status" value="1"/>
</dbReference>
<organism evidence="3 4">
    <name type="scientific">Kibdelosporangium aridum</name>
    <dbReference type="NCBI Taxonomy" id="2030"/>
    <lineage>
        <taxon>Bacteria</taxon>
        <taxon>Bacillati</taxon>
        <taxon>Actinomycetota</taxon>
        <taxon>Actinomycetes</taxon>
        <taxon>Pseudonocardiales</taxon>
        <taxon>Pseudonocardiaceae</taxon>
        <taxon>Kibdelosporangium</taxon>
    </lineage>
</organism>
<reference evidence="3 4" key="1">
    <citation type="submission" date="2017-04" db="EMBL/GenBank/DDBJ databases">
        <authorList>
            <person name="Afonso C.L."/>
            <person name="Miller P.J."/>
            <person name="Scott M.A."/>
            <person name="Spackman E."/>
            <person name="Goraichik I."/>
            <person name="Dimitrov K.M."/>
            <person name="Suarez D.L."/>
            <person name="Swayne D.E."/>
        </authorList>
    </citation>
    <scope>NUCLEOTIDE SEQUENCE [LARGE SCALE GENOMIC DNA]</scope>
    <source>
        <strain evidence="3 4">DSM 43828</strain>
    </source>
</reference>
<dbReference type="InterPro" id="IPR036661">
    <property type="entry name" value="Luciferase-like_sf"/>
</dbReference>
<dbReference type="CDD" id="cd01097">
    <property type="entry name" value="Tetrahydromethanopterin_reductase"/>
    <property type="match status" value="1"/>
</dbReference>
<dbReference type="InterPro" id="IPR050564">
    <property type="entry name" value="F420-G6PD/mer"/>
</dbReference>
<dbReference type="Gene3D" id="3.20.20.30">
    <property type="entry name" value="Luciferase-like domain"/>
    <property type="match status" value="1"/>
</dbReference>
<dbReference type="EMBL" id="FWXV01000001">
    <property type="protein sequence ID" value="SMC63409.1"/>
    <property type="molecule type" value="Genomic_DNA"/>
</dbReference>
<evidence type="ECO:0000313" key="4">
    <source>
        <dbReference type="Proteomes" id="UP000192674"/>
    </source>
</evidence>
<name>A0A1Y5X0I8_KIBAR</name>
<evidence type="ECO:0000256" key="1">
    <source>
        <dbReference type="ARBA" id="ARBA00023002"/>
    </source>
</evidence>
<gene>
    <name evidence="3" type="ORF">SAMN05661093_01058</name>
</gene>
<evidence type="ECO:0000259" key="2">
    <source>
        <dbReference type="Pfam" id="PF00296"/>
    </source>
</evidence>
<evidence type="ECO:0000313" key="3">
    <source>
        <dbReference type="EMBL" id="SMC63409.1"/>
    </source>
</evidence>
<keyword evidence="1" id="KW-0560">Oxidoreductase</keyword>
<accession>A0A1Y5X0I8</accession>
<dbReference type="SUPFAM" id="SSF51679">
    <property type="entry name" value="Bacterial luciferase-like"/>
    <property type="match status" value="1"/>
</dbReference>
<dbReference type="AlphaFoldDB" id="A0A1Y5X0I8"/>
<dbReference type="InterPro" id="IPR011251">
    <property type="entry name" value="Luciferase-like_dom"/>
</dbReference>
<dbReference type="Proteomes" id="UP000192674">
    <property type="component" value="Unassembled WGS sequence"/>
</dbReference>
<protein>
    <submittedName>
        <fullName evidence="3">F420-dependent oxidoreductase, MSMEG_4879 family</fullName>
    </submittedName>
</protein>
<dbReference type="PANTHER" id="PTHR43244">
    <property type="match status" value="1"/>
</dbReference>
<proteinExistence type="predicted"/>
<dbReference type="GO" id="GO:0016705">
    <property type="term" value="F:oxidoreductase activity, acting on paired donors, with incorporation or reduction of molecular oxygen"/>
    <property type="evidence" value="ECO:0007669"/>
    <property type="project" value="InterPro"/>
</dbReference>
<dbReference type="OrthoDB" id="7054907at2"/>
<dbReference type="NCBIfam" id="TIGR03564">
    <property type="entry name" value="F420_MSMEG_4879"/>
    <property type="match status" value="1"/>
</dbReference>
<keyword evidence="4" id="KW-1185">Reference proteome</keyword>